<sequence length="2055" mass="226913">MALSQGRDRLEVMVLEAQDLLAVQGGAANPYVSVEVGDEKRRTAVETGTVNPAWDEEIMVFSETSLCNMEHLVLMVKHHDPVGSHSDRVLGMVIVDTATALQAPGISTQEWFPVRKGPGMKAGHVPQGKVHVKVTYFVGSSSLDDMERIDVDDDDGDDNDDFSAKAPNVVAVLVEAARNLRPPGSKSKGLCDPLVVVRCGGKAKQCKALRRTNNPKWHFQAQIGNVDPQELLLIEVMHSGTMSNKLIGQARLTMVEIAQAGESLTRWLPLLDDGWGFDAVGRGEVVVNARWHFDKHYTRRQSTILPSASTFMGGVAKKRERERKALESMVGEFEYEDDNDEEDHKRSETAKASARGAEDEVDEFEEEERARETQALAARAEFEDRLAAVRPGDYQLQIHVIEVSDLKGKDSSGTSDPIVHASCLGTTKHTRVRKGVNSAVFDEVLYFNLPNLSRDQLMQATVNLRVLDANTFLRDSLIGSYQFDLLGIYVEKGHEVYRVWVALRDAESGEGSSVQGFLKLSVTVLGPGDRQRVHDMVEEMQEELAKEAETGGGGRGGLVLMGPALIPQELRFLVVYVFSAQGLPGFSSVGIPSVNALVQVDFAGNPPLRSTAVKAKGRDGLSPGWAQELWLPVMVPTHSTSIDLSMWHKEMTGREIIAHAYFDFNAIAATPPAKNAGEGEKKRGLFGRRVKQYPGPPPQWINLYGAPAGKSKGREAEIMNRYPSRGSAYRGRLLVAMRVEPRPPSKLGNRGKRSAMDFELPPETIMPETAKYTLRALVLQGSDIPVFKFPNAQGASKMRVVVTLGQAKLEFRARSNRKGIVEWNEGDELHMLELPADPAQIPDIFVYLVRDMPESRVSYARIPAVEVMSKRFRGDPHWQELVADRTRQGLWAVGSDNFPGSLLIRLGLGRDAVARHNPWEEMLMLSQEDDGETPADTTATAAGTVARGVLGHKKPYCLRVHVFQCRDLPSSEASGLLDPYIKVRFMGRKQKTKHEGSTADPCFYQTVEFHEMLPGDLRFAPEIRVEVWDKDVLGSNTHVAGCRFPMSVATFSSGSSAHVPTPQWYQLRDTNGQPGVGEALISLQLMPKRTVHDKFPKAPDITPTFRTAYLEVVTVGVRDLKPFGFQAVAQPYVQFEMTSGGERVSFTTHASKFPSGKNANFAERKVRTVLLPEDPLFAPQLCIRVLDKRMSGLNNPVVGTCSVAVATKMPWNDAGYSPPQSQSFSSRKDRADDGGRGNNKMDSGTHSPRRTRKRPARARGSPDDRKTGGSRRINNDKAHNNDVGSEEVEEEEEGRDDETKHSSRRPPRQGRCRQQPSDTQTRATDGTVTADDHKSVPTPTRRPRGGERAAASATAGVGAEATDPTEVAQRSTEGGASAVTADAAADAADATAAAEARSLARPPNFGVGAVDAAAADGGGGGGGSRGGGRIGGGDRGSGLELPPIEEDQVYRREMARRRVSGDERAAAGDPGKRGGVERPAGHAPAWYEQLIKGGGKALGAIDAEEEDRWTLEELNIDFPNEWASNEFLEGRNWWLKRDGGGNEIENFLKNAPFENYPLFLGAEKLKGGVRLFRQTSRRKVGLLKGLVAVSESPPDPESSEFVDMRLLRAPKSYACRLYVVKGLHLQPKDMNGLADPYLRCKVGKLRFDDSKDKSNIQMATLNPEFFRVFEFEVTMPGESQLKLKLYDYDRFGADELIGETVIDLEDRWFSRGWHDLESQDLVASERRGIDGPYKPLELRDLSVPTSANPQGQVMMWLDILTLPQARRYPPVTMEPPSPLKVEVRVVVWRSEDVVACNDFSGLRDLYCRMWMETDSKKKRDTDTHWRCKNGKGSWNYRLKFDVDLPLKSPEHGRMVLQMWDRDVLSANDIIAETSIDLYRWFLKAEVLASEGWKGRRGRPAQVTGAVIAGTYVGVQQAAMMRRPEVDETDEVVSTIKEWFGVGKAPADAQWLELTRRDPEAGTVERMGKVLISLELLPKETADAQPVGAGRNDPNQNPYLPPPAGRMKFSFNPFRLSMSLLGPKAFYKVVCCCLCVILAAFIAVAGNYITTFESIF</sequence>
<dbReference type="InterPro" id="IPR012968">
    <property type="entry name" value="FerIin_dom"/>
</dbReference>
<keyword evidence="2 7" id="KW-0812">Transmembrane</keyword>
<comment type="subcellular location">
    <subcellularLocation>
        <location evidence="1">Membrane</location>
        <topology evidence="1">Single-pass membrane protein</topology>
    </subcellularLocation>
</comment>
<feature type="compositionally biased region" description="Basic residues" evidence="6">
    <location>
        <begin position="1247"/>
        <end position="1257"/>
    </location>
</feature>
<evidence type="ECO:0000256" key="4">
    <source>
        <dbReference type="ARBA" id="ARBA00022989"/>
    </source>
</evidence>
<dbReference type="EMBL" id="FN649760">
    <property type="protein sequence ID" value="CBN80088.1"/>
    <property type="molecule type" value="Genomic_DNA"/>
</dbReference>
<evidence type="ECO:0000313" key="9">
    <source>
        <dbReference type="EMBL" id="CBN80088.1"/>
    </source>
</evidence>
<dbReference type="CDD" id="cd04011">
    <property type="entry name" value="C2B_Ferlin"/>
    <property type="match status" value="1"/>
</dbReference>
<keyword evidence="5 7" id="KW-0472">Membrane</keyword>
<dbReference type="Proteomes" id="UP000002630">
    <property type="component" value="Unassembled WGS sequence"/>
</dbReference>
<evidence type="ECO:0000256" key="2">
    <source>
        <dbReference type="ARBA" id="ARBA00022692"/>
    </source>
</evidence>
<dbReference type="eggNOG" id="KOG1326">
    <property type="taxonomic scope" value="Eukaryota"/>
</dbReference>
<feature type="region of interest" description="Disordered" evidence="6">
    <location>
        <begin position="1416"/>
        <end position="1480"/>
    </location>
</feature>
<dbReference type="InParanoid" id="D8LKV5"/>
<feature type="domain" description="C2" evidence="8">
    <location>
        <begin position="1763"/>
        <end position="1893"/>
    </location>
</feature>
<dbReference type="STRING" id="2880.D8LKV5"/>
<dbReference type="GO" id="GO:0016020">
    <property type="term" value="C:membrane"/>
    <property type="evidence" value="ECO:0007669"/>
    <property type="project" value="UniProtKB-SubCell"/>
</dbReference>
<evidence type="ECO:0000256" key="3">
    <source>
        <dbReference type="ARBA" id="ARBA00022737"/>
    </source>
</evidence>
<feature type="domain" description="C2" evidence="8">
    <location>
        <begin position="1091"/>
        <end position="1224"/>
    </location>
</feature>
<dbReference type="PANTHER" id="PTHR12546">
    <property type="entry name" value="FER-1-LIKE"/>
    <property type="match status" value="1"/>
</dbReference>
<feature type="compositionally biased region" description="Basic and acidic residues" evidence="6">
    <location>
        <begin position="1260"/>
        <end position="1280"/>
    </location>
</feature>
<feature type="domain" description="C2" evidence="8">
    <location>
        <begin position="1592"/>
        <end position="1718"/>
    </location>
</feature>
<evidence type="ECO:0000256" key="1">
    <source>
        <dbReference type="ARBA" id="ARBA00004167"/>
    </source>
</evidence>
<name>D8LKV5_ECTSI</name>
<evidence type="ECO:0000256" key="6">
    <source>
        <dbReference type="SAM" id="MobiDB-lite"/>
    </source>
</evidence>
<dbReference type="Pfam" id="PF00168">
    <property type="entry name" value="C2"/>
    <property type="match status" value="7"/>
</dbReference>
<accession>D8LKV5</accession>
<feature type="domain" description="C2" evidence="8">
    <location>
        <begin position="373"/>
        <end position="498"/>
    </location>
</feature>
<feature type="domain" description="C2" evidence="8">
    <location>
        <begin position="554"/>
        <end position="677"/>
    </location>
</feature>
<dbReference type="PROSITE" id="PS50004">
    <property type="entry name" value="C2"/>
    <property type="match status" value="8"/>
</dbReference>
<feature type="region of interest" description="Disordered" evidence="6">
    <location>
        <begin position="1213"/>
        <end position="1404"/>
    </location>
</feature>
<dbReference type="CDD" id="cd00030">
    <property type="entry name" value="C2"/>
    <property type="match status" value="2"/>
</dbReference>
<dbReference type="SMART" id="SM01202">
    <property type="entry name" value="FerI"/>
    <property type="match status" value="1"/>
</dbReference>
<feature type="domain" description="C2" evidence="8">
    <location>
        <begin position="145"/>
        <end position="268"/>
    </location>
</feature>
<dbReference type="InterPro" id="IPR035892">
    <property type="entry name" value="C2_domain_sf"/>
</dbReference>
<feature type="compositionally biased region" description="Basic and acidic residues" evidence="6">
    <location>
        <begin position="1226"/>
        <end position="1235"/>
    </location>
</feature>
<feature type="compositionally biased region" description="Low complexity" evidence="6">
    <location>
        <begin position="1376"/>
        <end position="1396"/>
    </location>
</feature>
<dbReference type="OrthoDB" id="270970at2759"/>
<evidence type="ECO:0000256" key="5">
    <source>
        <dbReference type="ARBA" id="ARBA00023136"/>
    </source>
</evidence>
<dbReference type="InterPro" id="IPR037721">
    <property type="entry name" value="Ferlin"/>
</dbReference>
<dbReference type="SMART" id="SM00239">
    <property type="entry name" value="C2"/>
    <property type="match status" value="8"/>
</dbReference>
<organism evidence="9 10">
    <name type="scientific">Ectocarpus siliculosus</name>
    <name type="common">Brown alga</name>
    <name type="synonym">Conferva siliculosa</name>
    <dbReference type="NCBI Taxonomy" id="2880"/>
    <lineage>
        <taxon>Eukaryota</taxon>
        <taxon>Sar</taxon>
        <taxon>Stramenopiles</taxon>
        <taxon>Ochrophyta</taxon>
        <taxon>PX clade</taxon>
        <taxon>Phaeophyceae</taxon>
        <taxon>Ectocarpales</taxon>
        <taxon>Ectocarpaceae</taxon>
        <taxon>Ectocarpus</taxon>
    </lineage>
</organism>
<proteinExistence type="predicted"/>
<evidence type="ECO:0000313" key="10">
    <source>
        <dbReference type="Proteomes" id="UP000002630"/>
    </source>
</evidence>
<keyword evidence="4 7" id="KW-1133">Transmembrane helix</keyword>
<dbReference type="CDD" id="cd04037">
    <property type="entry name" value="C2E_Ferlin"/>
    <property type="match status" value="1"/>
</dbReference>
<protein>
    <recommendedName>
        <fullName evidence="8">C2 domain-containing protein</fullName>
    </recommendedName>
</protein>
<dbReference type="InterPro" id="IPR037724">
    <property type="entry name" value="C2E_Ferlin"/>
</dbReference>
<feature type="region of interest" description="Disordered" evidence="6">
    <location>
        <begin position="329"/>
        <end position="367"/>
    </location>
</feature>
<dbReference type="Gene3D" id="2.60.40.150">
    <property type="entry name" value="C2 domain"/>
    <property type="match status" value="7"/>
</dbReference>
<dbReference type="SUPFAM" id="SSF49562">
    <property type="entry name" value="C2 domain (Calcium/lipid-binding domain, CaLB)"/>
    <property type="match status" value="8"/>
</dbReference>
<feature type="compositionally biased region" description="Basic residues" evidence="6">
    <location>
        <begin position="1302"/>
        <end position="1311"/>
    </location>
</feature>
<feature type="compositionally biased region" description="Gly residues" evidence="6">
    <location>
        <begin position="1416"/>
        <end position="1436"/>
    </location>
</feature>
<feature type="compositionally biased region" description="Polar residues" evidence="6">
    <location>
        <begin position="1318"/>
        <end position="1327"/>
    </location>
</feature>
<keyword evidence="10" id="KW-1185">Reference proteome</keyword>
<evidence type="ECO:0000256" key="7">
    <source>
        <dbReference type="SAM" id="Phobius"/>
    </source>
</evidence>
<feature type="domain" description="C2" evidence="8">
    <location>
        <begin position="941"/>
        <end position="1065"/>
    </location>
</feature>
<feature type="compositionally biased region" description="Basic and acidic residues" evidence="6">
    <location>
        <begin position="1459"/>
        <end position="1480"/>
    </location>
</feature>
<dbReference type="InterPro" id="IPR037720">
    <property type="entry name" value="C2B_Ferlin"/>
</dbReference>
<gene>
    <name evidence="9" type="ORF">Esi_0031_0065</name>
</gene>
<feature type="compositionally biased region" description="Low complexity" evidence="6">
    <location>
        <begin position="1348"/>
        <end position="1362"/>
    </location>
</feature>
<dbReference type="InterPro" id="IPR000008">
    <property type="entry name" value="C2_dom"/>
</dbReference>
<evidence type="ECO:0000259" key="8">
    <source>
        <dbReference type="PROSITE" id="PS50004"/>
    </source>
</evidence>
<reference evidence="9 10" key="1">
    <citation type="journal article" date="2010" name="Nature">
        <title>The Ectocarpus genome and the independent evolution of multicellularity in brown algae.</title>
        <authorList>
            <person name="Cock J.M."/>
            <person name="Sterck L."/>
            <person name="Rouze P."/>
            <person name="Scornet D."/>
            <person name="Allen A.E."/>
            <person name="Amoutzias G."/>
            <person name="Anthouard V."/>
            <person name="Artiguenave F."/>
            <person name="Aury J.M."/>
            <person name="Badger J.H."/>
            <person name="Beszteri B."/>
            <person name="Billiau K."/>
            <person name="Bonnet E."/>
            <person name="Bothwell J.H."/>
            <person name="Bowler C."/>
            <person name="Boyen C."/>
            <person name="Brownlee C."/>
            <person name="Carrano C.J."/>
            <person name="Charrier B."/>
            <person name="Cho G.Y."/>
            <person name="Coelho S.M."/>
            <person name="Collen J."/>
            <person name="Corre E."/>
            <person name="Da Silva C."/>
            <person name="Delage L."/>
            <person name="Delaroque N."/>
            <person name="Dittami S.M."/>
            <person name="Doulbeau S."/>
            <person name="Elias M."/>
            <person name="Farnham G."/>
            <person name="Gachon C.M."/>
            <person name="Gschloessl B."/>
            <person name="Heesch S."/>
            <person name="Jabbari K."/>
            <person name="Jubin C."/>
            <person name="Kawai H."/>
            <person name="Kimura K."/>
            <person name="Kloareg B."/>
            <person name="Kupper F.C."/>
            <person name="Lang D."/>
            <person name="Le Bail A."/>
            <person name="Leblanc C."/>
            <person name="Lerouge P."/>
            <person name="Lohr M."/>
            <person name="Lopez P.J."/>
            <person name="Martens C."/>
            <person name="Maumus F."/>
            <person name="Michel G."/>
            <person name="Miranda-Saavedra D."/>
            <person name="Morales J."/>
            <person name="Moreau H."/>
            <person name="Motomura T."/>
            <person name="Nagasato C."/>
            <person name="Napoli C.A."/>
            <person name="Nelson D.R."/>
            <person name="Nyvall-Collen P."/>
            <person name="Peters A.F."/>
            <person name="Pommier C."/>
            <person name="Potin P."/>
            <person name="Poulain J."/>
            <person name="Quesneville H."/>
            <person name="Read B."/>
            <person name="Rensing S.A."/>
            <person name="Ritter A."/>
            <person name="Rousvoal S."/>
            <person name="Samanta M."/>
            <person name="Samson G."/>
            <person name="Schroeder D.C."/>
            <person name="Segurens B."/>
            <person name="Strittmatter M."/>
            <person name="Tonon T."/>
            <person name="Tregear J.W."/>
            <person name="Valentin K."/>
            <person name="von Dassow P."/>
            <person name="Yamagishi T."/>
            <person name="Van de Peer Y."/>
            <person name="Wincker P."/>
        </authorList>
    </citation>
    <scope>NUCLEOTIDE SEQUENCE [LARGE SCALE GENOMIC DNA]</scope>
    <source>
        <strain evidence="10">Ec32 / CCAP1310/4</strain>
    </source>
</reference>
<feature type="transmembrane region" description="Helical" evidence="7">
    <location>
        <begin position="2024"/>
        <end position="2048"/>
    </location>
</feature>
<dbReference type="GO" id="GO:0007009">
    <property type="term" value="P:plasma membrane organization"/>
    <property type="evidence" value="ECO:0007669"/>
    <property type="project" value="TreeGrafter"/>
</dbReference>
<feature type="compositionally biased region" description="Acidic residues" evidence="6">
    <location>
        <begin position="1284"/>
        <end position="1296"/>
    </location>
</feature>
<keyword evidence="3" id="KW-0677">Repeat</keyword>
<dbReference type="PANTHER" id="PTHR12546:SF33">
    <property type="entry name" value="SPERM VESICLE FUSION PROTEIN FER-1"/>
    <property type="match status" value="1"/>
</dbReference>
<feature type="domain" description="C2" evidence="8">
    <location>
        <begin position="1"/>
        <end position="112"/>
    </location>
</feature>